<feature type="region of interest" description="Disordered" evidence="1">
    <location>
        <begin position="89"/>
        <end position="109"/>
    </location>
</feature>
<sequence>MSQDMLHKFYHYDPDTGLVTNRLPTKQCKVGDIVGFNHSGGYLGFSHCNKQYLLHRIIWLYMTGEFPEQVDHIDHNRTNNKWNNLRNVDNTTNSKNCSRNSNSSTGVNGVSKISATGKYRAYINDNRKQIHLGVFDSIEEAKAARTKADLEHDFNENHGQ</sequence>
<dbReference type="RefSeq" id="YP_007674239.1">
    <property type="nucleotide sequence ID" value="NC_020849.1"/>
</dbReference>
<dbReference type="Proteomes" id="UP000204048">
    <property type="component" value="Segment"/>
</dbReference>
<dbReference type="Gene3D" id="3.30.730.10">
    <property type="entry name" value="AP2/ERF domain"/>
    <property type="match status" value="1"/>
</dbReference>
<dbReference type="InterPro" id="IPR016177">
    <property type="entry name" value="DNA-bd_dom_sf"/>
</dbReference>
<gene>
    <name evidence="3" type="ORF">PYDG_00029</name>
</gene>
<reference evidence="3 4" key="1">
    <citation type="submission" date="2010-11" db="EMBL/GenBank/DDBJ databases">
        <title>The Genome Sequence of Pseudoalteromonas phage pYD6-A.</title>
        <authorList>
            <consortium name="The Broad Institute Genome Sequencing Platform"/>
            <person name="Henn M.R."/>
            <person name="Wolf A."/>
            <person name="Jost G."/>
            <person name="Levin J."/>
            <person name="Malboeuf C."/>
            <person name="Casali M."/>
            <person name="Russ C."/>
            <person name="Lennon N."/>
            <person name="Chapman S.B."/>
            <person name="Erlich R."/>
            <person name="Young S.K."/>
            <person name="Yandava C."/>
            <person name="Zeng Q."/>
            <person name="Alvarado L."/>
            <person name="Anderson S."/>
            <person name="Berlin A."/>
            <person name="Chen Z."/>
            <person name="Freedman E."/>
            <person name="Gellesch M."/>
            <person name="Goldberg J."/>
            <person name="Green L."/>
            <person name="Griggs A."/>
            <person name="Gujja S."/>
            <person name="Heilman E.R."/>
            <person name="Heiman D."/>
            <person name="Hollinger A."/>
            <person name="Howarth C."/>
            <person name="Larson L."/>
            <person name="Mehta T."/>
            <person name="Pearson M."/>
            <person name="Roberts A."/>
            <person name="Ryan E."/>
            <person name="Saif S."/>
            <person name="Shea T."/>
            <person name="Shenoy N."/>
            <person name="Sisk P."/>
            <person name="Stolte C."/>
            <person name="Sykes S."/>
            <person name="White J."/>
            <person name="Haas B."/>
            <person name="Nusbaum C."/>
            <person name="Birren B."/>
        </authorList>
    </citation>
    <scope>NUCLEOTIDE SEQUENCE [LARGE SCALE GENOMIC DNA]</scope>
    <source>
        <strain evidence="4">pYD6-A</strain>
    </source>
</reference>
<dbReference type="EMBL" id="JF974296">
    <property type="protein sequence ID" value="AGH57561.1"/>
    <property type="molecule type" value="Genomic_DNA"/>
</dbReference>
<proteinExistence type="predicted"/>
<dbReference type="SUPFAM" id="SSF54171">
    <property type="entry name" value="DNA-binding domain"/>
    <property type="match status" value="1"/>
</dbReference>
<evidence type="ECO:0000256" key="1">
    <source>
        <dbReference type="SAM" id="MobiDB-lite"/>
    </source>
</evidence>
<dbReference type="InterPro" id="IPR003615">
    <property type="entry name" value="HNH_nuc"/>
</dbReference>
<evidence type="ECO:0000259" key="2">
    <source>
        <dbReference type="Pfam" id="PF13392"/>
    </source>
</evidence>
<keyword evidence="4" id="KW-1185">Reference proteome</keyword>
<dbReference type="Gene3D" id="3.90.75.20">
    <property type="match status" value="1"/>
</dbReference>
<protein>
    <recommendedName>
        <fullName evidence="2">HNH nuclease domain-containing protein</fullName>
    </recommendedName>
</protein>
<dbReference type="SUPFAM" id="SSF54060">
    <property type="entry name" value="His-Me finger endonucleases"/>
    <property type="match status" value="1"/>
</dbReference>
<accession>M4SRX9</accession>
<name>M4SRX9_9CAUD</name>
<dbReference type="GO" id="GO:0003700">
    <property type="term" value="F:DNA-binding transcription factor activity"/>
    <property type="evidence" value="ECO:0007669"/>
    <property type="project" value="InterPro"/>
</dbReference>
<dbReference type="GO" id="GO:0003677">
    <property type="term" value="F:DNA binding"/>
    <property type="evidence" value="ECO:0007669"/>
    <property type="project" value="InterPro"/>
</dbReference>
<feature type="domain" description="HNH nuclease" evidence="2">
    <location>
        <begin position="52"/>
        <end position="94"/>
    </location>
</feature>
<dbReference type="KEGG" id="vg:15010772"/>
<organism evidence="3 4">
    <name type="scientific">Pseudoalteromonas phage pYD6-A</name>
    <dbReference type="NCBI Taxonomy" id="754052"/>
    <lineage>
        <taxon>Viruses</taxon>
        <taxon>Duplodnaviria</taxon>
        <taxon>Heunggongvirae</taxon>
        <taxon>Uroviricota</taxon>
        <taxon>Caudoviricetes</taxon>
        <taxon>Schitoviridae</taxon>
        <taxon>Fuhrmanvirinae</taxon>
        <taxon>Matsuvirus</taxon>
        <taxon>Matsuvirus pYD6A</taxon>
    </lineage>
</organism>
<dbReference type="GeneID" id="15010772"/>
<dbReference type="InterPro" id="IPR044925">
    <property type="entry name" value="His-Me_finger_sf"/>
</dbReference>
<evidence type="ECO:0000313" key="4">
    <source>
        <dbReference type="Proteomes" id="UP000204048"/>
    </source>
</evidence>
<dbReference type="Pfam" id="PF13392">
    <property type="entry name" value="HNH_3"/>
    <property type="match status" value="1"/>
</dbReference>
<evidence type="ECO:0000313" key="3">
    <source>
        <dbReference type="EMBL" id="AGH57561.1"/>
    </source>
</evidence>
<dbReference type="OrthoDB" id="21336at10239"/>
<dbReference type="InterPro" id="IPR036955">
    <property type="entry name" value="AP2/ERF_dom_sf"/>
</dbReference>